<dbReference type="EMBL" id="JANPWB010000005">
    <property type="protein sequence ID" value="KAJ1187456.1"/>
    <property type="molecule type" value="Genomic_DNA"/>
</dbReference>
<evidence type="ECO:0000313" key="3">
    <source>
        <dbReference type="Proteomes" id="UP001066276"/>
    </source>
</evidence>
<sequence length="103" mass="10728">MGSGPSRATDAGTSTPGSTSVPSMSATLDQVYHSDLDTMVRCAPRSDMVRERRPHWPGAAAGARGGVAPSVRSAESGVREVQGLQAAAERPRIPGDEYDDTSD</sequence>
<dbReference type="Proteomes" id="UP001066276">
    <property type="component" value="Chromosome 3_1"/>
</dbReference>
<accession>A0AAV7UFI5</accession>
<feature type="region of interest" description="Disordered" evidence="1">
    <location>
        <begin position="1"/>
        <end position="26"/>
    </location>
</feature>
<feature type="compositionally biased region" description="Low complexity" evidence="1">
    <location>
        <begin position="12"/>
        <end position="25"/>
    </location>
</feature>
<gene>
    <name evidence="2" type="ORF">NDU88_004232</name>
</gene>
<protein>
    <submittedName>
        <fullName evidence="2">Uncharacterized protein</fullName>
    </submittedName>
</protein>
<organism evidence="2 3">
    <name type="scientific">Pleurodeles waltl</name>
    <name type="common">Iberian ribbed newt</name>
    <dbReference type="NCBI Taxonomy" id="8319"/>
    <lineage>
        <taxon>Eukaryota</taxon>
        <taxon>Metazoa</taxon>
        <taxon>Chordata</taxon>
        <taxon>Craniata</taxon>
        <taxon>Vertebrata</taxon>
        <taxon>Euteleostomi</taxon>
        <taxon>Amphibia</taxon>
        <taxon>Batrachia</taxon>
        <taxon>Caudata</taxon>
        <taxon>Salamandroidea</taxon>
        <taxon>Salamandridae</taxon>
        <taxon>Pleurodelinae</taxon>
        <taxon>Pleurodeles</taxon>
    </lineage>
</organism>
<proteinExistence type="predicted"/>
<feature type="region of interest" description="Disordered" evidence="1">
    <location>
        <begin position="46"/>
        <end position="103"/>
    </location>
</feature>
<evidence type="ECO:0000313" key="2">
    <source>
        <dbReference type="EMBL" id="KAJ1187456.1"/>
    </source>
</evidence>
<reference evidence="2" key="1">
    <citation type="journal article" date="2022" name="bioRxiv">
        <title>Sequencing and chromosome-scale assembly of the giantPleurodeles waltlgenome.</title>
        <authorList>
            <person name="Brown T."/>
            <person name="Elewa A."/>
            <person name="Iarovenko S."/>
            <person name="Subramanian E."/>
            <person name="Araus A.J."/>
            <person name="Petzold A."/>
            <person name="Susuki M."/>
            <person name="Suzuki K.-i.T."/>
            <person name="Hayashi T."/>
            <person name="Toyoda A."/>
            <person name="Oliveira C."/>
            <person name="Osipova E."/>
            <person name="Leigh N.D."/>
            <person name="Simon A."/>
            <person name="Yun M.H."/>
        </authorList>
    </citation>
    <scope>NUCLEOTIDE SEQUENCE</scope>
    <source>
        <strain evidence="2">20211129_DDA</strain>
        <tissue evidence="2">Liver</tissue>
    </source>
</reference>
<name>A0AAV7UFI5_PLEWA</name>
<feature type="compositionally biased region" description="Low complexity" evidence="1">
    <location>
        <begin position="58"/>
        <end position="68"/>
    </location>
</feature>
<comment type="caution">
    <text evidence="2">The sequence shown here is derived from an EMBL/GenBank/DDBJ whole genome shotgun (WGS) entry which is preliminary data.</text>
</comment>
<keyword evidence="3" id="KW-1185">Reference proteome</keyword>
<evidence type="ECO:0000256" key="1">
    <source>
        <dbReference type="SAM" id="MobiDB-lite"/>
    </source>
</evidence>
<dbReference type="AlphaFoldDB" id="A0AAV7UFI5"/>